<evidence type="ECO:0000256" key="4">
    <source>
        <dbReference type="ARBA" id="ARBA00022737"/>
    </source>
</evidence>
<evidence type="ECO:0000256" key="3">
    <source>
        <dbReference type="ARBA" id="ARBA00022597"/>
    </source>
</evidence>
<accession>A0ABV8EEB2</accession>
<comment type="similarity">
    <text evidence="1">Belongs to the ABC transporter superfamily.</text>
</comment>
<dbReference type="SMART" id="SM00382">
    <property type="entry name" value="AAA"/>
    <property type="match status" value="2"/>
</dbReference>
<dbReference type="SUPFAM" id="SSF52540">
    <property type="entry name" value="P-loop containing nucleoside triphosphate hydrolases"/>
    <property type="match status" value="2"/>
</dbReference>
<feature type="domain" description="ABC transporter" evidence="9">
    <location>
        <begin position="279"/>
        <end position="528"/>
    </location>
</feature>
<organism evidence="10 11">
    <name type="scientific">Rhizobium lemnae</name>
    <dbReference type="NCBI Taxonomy" id="1214924"/>
    <lineage>
        <taxon>Bacteria</taxon>
        <taxon>Pseudomonadati</taxon>
        <taxon>Pseudomonadota</taxon>
        <taxon>Alphaproteobacteria</taxon>
        <taxon>Hyphomicrobiales</taxon>
        <taxon>Rhizobiaceae</taxon>
        <taxon>Rhizobium/Agrobacterium group</taxon>
        <taxon>Rhizobium</taxon>
    </lineage>
</organism>
<dbReference type="InterPro" id="IPR003439">
    <property type="entry name" value="ABC_transporter-like_ATP-bd"/>
</dbReference>
<dbReference type="PANTHER" id="PTHR43790:SF9">
    <property type="entry name" value="GALACTOFURANOSE TRANSPORTER ATP-BINDING PROTEIN YTFR"/>
    <property type="match status" value="1"/>
</dbReference>
<dbReference type="PANTHER" id="PTHR43790">
    <property type="entry name" value="CARBOHYDRATE TRANSPORT ATP-BINDING PROTEIN MG119-RELATED"/>
    <property type="match status" value="1"/>
</dbReference>
<evidence type="ECO:0000256" key="7">
    <source>
        <dbReference type="ARBA" id="ARBA00023136"/>
    </source>
</evidence>
<protein>
    <submittedName>
        <fullName evidence="10">Sugar ABC transporter ATP-binding protein</fullName>
    </submittedName>
</protein>
<feature type="domain" description="ABC transporter" evidence="9">
    <location>
        <begin position="36"/>
        <end position="271"/>
    </location>
</feature>
<dbReference type="CDD" id="cd03216">
    <property type="entry name" value="ABC_Carb_Monos_I"/>
    <property type="match status" value="1"/>
</dbReference>
<dbReference type="InterPro" id="IPR050107">
    <property type="entry name" value="ABC_carbohydrate_import_ATPase"/>
</dbReference>
<evidence type="ECO:0000256" key="5">
    <source>
        <dbReference type="ARBA" id="ARBA00022741"/>
    </source>
</evidence>
<gene>
    <name evidence="10" type="ORF">ACFOVS_20930</name>
</gene>
<evidence type="ECO:0000256" key="1">
    <source>
        <dbReference type="ARBA" id="ARBA00005417"/>
    </source>
</evidence>
<evidence type="ECO:0000256" key="6">
    <source>
        <dbReference type="ARBA" id="ARBA00022840"/>
    </source>
</evidence>
<keyword evidence="7" id="KW-0472">Membrane</keyword>
<evidence type="ECO:0000256" key="8">
    <source>
        <dbReference type="SAM" id="MobiDB-lite"/>
    </source>
</evidence>
<sequence length="533" mass="57919">MSLSGGLMPTDFRPADPGSVGNRPPETSGADANVVLVAKGIVKTFGNHTALNNVDLALHAGEVHALLGENGAGKSTLIKIITGAYTPDHGEISVDGVQVQFTTPQQAQSAGIGTVYQEVNLLPNMTVIDNLFIGRQPRRYGLVDRKKMAREAHRILSQYGLDIDVHAELSTFSVAVQQIIAIARAVELSGKVLILDEPTASLDRTEVEKLFEIVRRLKARGLAIVFITHFLDQVFELSDRITVLRNGRLVGSETIGDLDRTSLVRMMLGKDLAFVHAEMAADDTEPSSPLMHFRDFGRSGSVNPFDLTIHRGEVIGVAGLLGSGRTEMARLMFGIDTADQGALDIDGQKICLRAPQDAVSQGFGFCPEDRKVDGIFGDLSVRENIIIAMQAKLGWLQALNRDEQMEIAEHFIEALDIRTASDDLPVKLLSGGNQQKVILARWLATDPRFLILDEPTRGIDVGAHAEIVRMISRLREDGLALIVISSELDEIVSYSSRVVVMRDRSLVAELRGAEINPSSIVRAIAAQDAEAAE</sequence>
<keyword evidence="3" id="KW-0762">Sugar transport</keyword>
<keyword evidence="6 10" id="KW-0067">ATP-binding</keyword>
<dbReference type="GO" id="GO:0005524">
    <property type="term" value="F:ATP binding"/>
    <property type="evidence" value="ECO:0007669"/>
    <property type="project" value="UniProtKB-KW"/>
</dbReference>
<dbReference type="Gene3D" id="3.40.50.300">
    <property type="entry name" value="P-loop containing nucleotide triphosphate hydrolases"/>
    <property type="match status" value="2"/>
</dbReference>
<keyword evidence="5" id="KW-0547">Nucleotide-binding</keyword>
<dbReference type="Pfam" id="PF00005">
    <property type="entry name" value="ABC_tran"/>
    <property type="match status" value="2"/>
</dbReference>
<dbReference type="InterPro" id="IPR003593">
    <property type="entry name" value="AAA+_ATPase"/>
</dbReference>
<reference evidence="11" key="1">
    <citation type="journal article" date="2019" name="Int. J. Syst. Evol. Microbiol.">
        <title>The Global Catalogue of Microorganisms (GCM) 10K type strain sequencing project: providing services to taxonomists for standard genome sequencing and annotation.</title>
        <authorList>
            <consortium name="The Broad Institute Genomics Platform"/>
            <consortium name="The Broad Institute Genome Sequencing Center for Infectious Disease"/>
            <person name="Wu L."/>
            <person name="Ma J."/>
        </authorList>
    </citation>
    <scope>NUCLEOTIDE SEQUENCE [LARGE SCALE GENOMIC DNA]</scope>
    <source>
        <strain evidence="11">TBRC 5781</strain>
    </source>
</reference>
<dbReference type="PROSITE" id="PS00211">
    <property type="entry name" value="ABC_TRANSPORTER_1"/>
    <property type="match status" value="1"/>
</dbReference>
<keyword evidence="2" id="KW-0813">Transport</keyword>
<comment type="caution">
    <text evidence="10">The sequence shown here is derived from an EMBL/GenBank/DDBJ whole genome shotgun (WGS) entry which is preliminary data.</text>
</comment>
<evidence type="ECO:0000256" key="2">
    <source>
        <dbReference type="ARBA" id="ARBA00022448"/>
    </source>
</evidence>
<dbReference type="EMBL" id="JBHSBD010000108">
    <property type="protein sequence ID" value="MFC3970544.1"/>
    <property type="molecule type" value="Genomic_DNA"/>
</dbReference>
<name>A0ABV8EEB2_9HYPH</name>
<dbReference type="PROSITE" id="PS50893">
    <property type="entry name" value="ABC_TRANSPORTER_2"/>
    <property type="match status" value="2"/>
</dbReference>
<proteinExistence type="inferred from homology"/>
<evidence type="ECO:0000313" key="11">
    <source>
        <dbReference type="Proteomes" id="UP001595697"/>
    </source>
</evidence>
<dbReference type="Proteomes" id="UP001595697">
    <property type="component" value="Unassembled WGS sequence"/>
</dbReference>
<evidence type="ECO:0000259" key="9">
    <source>
        <dbReference type="PROSITE" id="PS50893"/>
    </source>
</evidence>
<dbReference type="RefSeq" id="WP_247262771.1">
    <property type="nucleotide sequence ID" value="NZ_JALJQZ010000073.1"/>
</dbReference>
<keyword evidence="4" id="KW-0677">Repeat</keyword>
<dbReference type="InterPro" id="IPR017871">
    <property type="entry name" value="ABC_transporter-like_CS"/>
</dbReference>
<evidence type="ECO:0000313" key="10">
    <source>
        <dbReference type="EMBL" id="MFC3970544.1"/>
    </source>
</evidence>
<dbReference type="CDD" id="cd03215">
    <property type="entry name" value="ABC_Carb_Monos_II"/>
    <property type="match status" value="1"/>
</dbReference>
<dbReference type="InterPro" id="IPR027417">
    <property type="entry name" value="P-loop_NTPase"/>
</dbReference>
<keyword evidence="11" id="KW-1185">Reference proteome</keyword>
<feature type="region of interest" description="Disordered" evidence="8">
    <location>
        <begin position="1"/>
        <end position="29"/>
    </location>
</feature>